<reference evidence="6 7" key="1">
    <citation type="journal article" date="2017" name="Nat. Ecol. Evol.">
        <title>Scallop genome provides insights into evolution of bilaterian karyotype and development.</title>
        <authorList>
            <person name="Wang S."/>
            <person name="Zhang J."/>
            <person name="Jiao W."/>
            <person name="Li J."/>
            <person name="Xun X."/>
            <person name="Sun Y."/>
            <person name="Guo X."/>
            <person name="Huan P."/>
            <person name="Dong B."/>
            <person name="Zhang L."/>
            <person name="Hu X."/>
            <person name="Sun X."/>
            <person name="Wang J."/>
            <person name="Zhao C."/>
            <person name="Wang Y."/>
            <person name="Wang D."/>
            <person name="Huang X."/>
            <person name="Wang R."/>
            <person name="Lv J."/>
            <person name="Li Y."/>
            <person name="Zhang Z."/>
            <person name="Liu B."/>
            <person name="Lu W."/>
            <person name="Hui Y."/>
            <person name="Liang J."/>
            <person name="Zhou Z."/>
            <person name="Hou R."/>
            <person name="Li X."/>
            <person name="Liu Y."/>
            <person name="Li H."/>
            <person name="Ning X."/>
            <person name="Lin Y."/>
            <person name="Zhao L."/>
            <person name="Xing Q."/>
            <person name="Dou J."/>
            <person name="Li Y."/>
            <person name="Mao J."/>
            <person name="Guo H."/>
            <person name="Dou H."/>
            <person name="Li T."/>
            <person name="Mu C."/>
            <person name="Jiang W."/>
            <person name="Fu Q."/>
            <person name="Fu X."/>
            <person name="Miao Y."/>
            <person name="Liu J."/>
            <person name="Yu Q."/>
            <person name="Li R."/>
            <person name="Liao H."/>
            <person name="Li X."/>
            <person name="Kong Y."/>
            <person name="Jiang Z."/>
            <person name="Chourrout D."/>
            <person name="Li R."/>
            <person name="Bao Z."/>
        </authorList>
    </citation>
    <scope>NUCLEOTIDE SEQUENCE [LARGE SCALE GENOMIC DNA]</scope>
    <source>
        <strain evidence="6 7">PY_sf001</strain>
    </source>
</reference>
<evidence type="ECO:0000256" key="3">
    <source>
        <dbReference type="RuleBase" id="RU004019"/>
    </source>
</evidence>
<name>A0A210QCU6_MIZYE</name>
<dbReference type="PANTHER" id="PTHR11849:SF190">
    <property type="entry name" value="ETS-DOMAIN PROTEIN"/>
    <property type="match status" value="1"/>
</dbReference>
<sequence length="364" mass="41310">MHDTHSYWHSQRKSRRSDVFNGILAAHIFPSLADVLTEPLGGPDDFGPLDLSLRNMEETSPDVYPRGLAEEDFLNPNALENENDGFNGGNETDIQELSSPGDLLIPLPMWSDSEEVDPHDDQCEVGLIEYEIMASVDNTEPPCYPHSPGSVGDMSDYSSDCSVEPGLETCTPHAMIELGKIDVRSNMQNAIVPKVKIEPQNLPDDSVFKPYYCNSGYEESDSKLGVMDLGQTYDEEDSSSDNSIKSSDKQKRKRPGRKKGQTSSVYHLWEFIRDLLQNPEHCPKIIKWEDEDEGIFRVLKSTEVANEWGSMKKNKTKMTYEKLSRSLRYSRKEGYFDDIPKDRGLPKKLCFKFGPKSHGWRRNT</sequence>
<comment type="caution">
    <text evidence="6">The sequence shown here is derived from an EMBL/GenBank/DDBJ whole genome shotgun (WGS) entry which is preliminary data.</text>
</comment>
<evidence type="ECO:0000259" key="5">
    <source>
        <dbReference type="PROSITE" id="PS50061"/>
    </source>
</evidence>
<comment type="subcellular location">
    <subcellularLocation>
        <location evidence="3">Nucleus</location>
    </subcellularLocation>
</comment>
<dbReference type="Proteomes" id="UP000242188">
    <property type="component" value="Unassembled WGS sequence"/>
</dbReference>
<dbReference type="OrthoDB" id="5961210at2759"/>
<evidence type="ECO:0000256" key="4">
    <source>
        <dbReference type="SAM" id="MobiDB-lite"/>
    </source>
</evidence>
<dbReference type="InterPro" id="IPR036390">
    <property type="entry name" value="WH_DNA-bd_sf"/>
</dbReference>
<organism evidence="6 7">
    <name type="scientific">Mizuhopecten yessoensis</name>
    <name type="common">Japanese scallop</name>
    <name type="synonym">Patinopecten yessoensis</name>
    <dbReference type="NCBI Taxonomy" id="6573"/>
    <lineage>
        <taxon>Eukaryota</taxon>
        <taxon>Metazoa</taxon>
        <taxon>Spiralia</taxon>
        <taxon>Lophotrochozoa</taxon>
        <taxon>Mollusca</taxon>
        <taxon>Bivalvia</taxon>
        <taxon>Autobranchia</taxon>
        <taxon>Pteriomorphia</taxon>
        <taxon>Pectinida</taxon>
        <taxon>Pectinoidea</taxon>
        <taxon>Pectinidae</taxon>
        <taxon>Mizuhopecten</taxon>
    </lineage>
</organism>
<dbReference type="Pfam" id="PF00178">
    <property type="entry name" value="Ets"/>
    <property type="match status" value="1"/>
</dbReference>
<evidence type="ECO:0000256" key="1">
    <source>
        <dbReference type="ARBA" id="ARBA00005562"/>
    </source>
</evidence>
<protein>
    <submittedName>
        <fullName evidence="6">ETS-related transcription factor Elf-5</fullName>
    </submittedName>
</protein>
<dbReference type="Gene3D" id="1.10.10.10">
    <property type="entry name" value="Winged helix-like DNA-binding domain superfamily/Winged helix DNA-binding domain"/>
    <property type="match status" value="1"/>
</dbReference>
<dbReference type="GO" id="GO:0005634">
    <property type="term" value="C:nucleus"/>
    <property type="evidence" value="ECO:0007669"/>
    <property type="project" value="UniProtKB-SubCell"/>
</dbReference>
<evidence type="ECO:0000256" key="2">
    <source>
        <dbReference type="ARBA" id="ARBA00023125"/>
    </source>
</evidence>
<feature type="domain" description="ETS" evidence="5">
    <location>
        <begin position="266"/>
        <end position="354"/>
    </location>
</feature>
<gene>
    <name evidence="6" type="ORF">KP79_PYT01402</name>
</gene>
<keyword evidence="3" id="KW-0539">Nucleus</keyword>
<dbReference type="PANTHER" id="PTHR11849">
    <property type="entry name" value="ETS"/>
    <property type="match status" value="1"/>
</dbReference>
<proteinExistence type="inferred from homology"/>
<dbReference type="PRINTS" id="PR00454">
    <property type="entry name" value="ETSDOMAIN"/>
</dbReference>
<feature type="region of interest" description="Disordered" evidence="4">
    <location>
        <begin position="77"/>
        <end position="96"/>
    </location>
</feature>
<dbReference type="AlphaFoldDB" id="A0A210QCU6"/>
<feature type="region of interest" description="Disordered" evidence="4">
    <location>
        <begin position="232"/>
        <end position="260"/>
    </location>
</feature>
<dbReference type="EMBL" id="NEDP02004160">
    <property type="protein sequence ID" value="OWF46540.1"/>
    <property type="molecule type" value="Genomic_DNA"/>
</dbReference>
<dbReference type="InterPro" id="IPR000418">
    <property type="entry name" value="Ets_dom"/>
</dbReference>
<keyword evidence="7" id="KW-1185">Reference proteome</keyword>
<keyword evidence="2 3" id="KW-0238">DNA-binding</keyword>
<comment type="similarity">
    <text evidence="1 3">Belongs to the ETS family.</text>
</comment>
<dbReference type="SMART" id="SM00413">
    <property type="entry name" value="ETS"/>
    <property type="match status" value="1"/>
</dbReference>
<dbReference type="PROSITE" id="PS50061">
    <property type="entry name" value="ETS_DOMAIN_3"/>
    <property type="match status" value="1"/>
</dbReference>
<feature type="compositionally biased region" description="Basic residues" evidence="4">
    <location>
        <begin position="250"/>
        <end position="260"/>
    </location>
</feature>
<evidence type="ECO:0000313" key="6">
    <source>
        <dbReference type="EMBL" id="OWF46540.1"/>
    </source>
</evidence>
<dbReference type="GO" id="GO:0030154">
    <property type="term" value="P:cell differentiation"/>
    <property type="evidence" value="ECO:0007669"/>
    <property type="project" value="TreeGrafter"/>
</dbReference>
<dbReference type="GO" id="GO:0043565">
    <property type="term" value="F:sequence-specific DNA binding"/>
    <property type="evidence" value="ECO:0007669"/>
    <property type="project" value="InterPro"/>
</dbReference>
<dbReference type="SUPFAM" id="SSF46785">
    <property type="entry name" value="Winged helix' DNA-binding domain"/>
    <property type="match status" value="1"/>
</dbReference>
<accession>A0A210QCU6</accession>
<dbReference type="InterPro" id="IPR036388">
    <property type="entry name" value="WH-like_DNA-bd_sf"/>
</dbReference>
<dbReference type="InterPro" id="IPR046328">
    <property type="entry name" value="ETS_fam"/>
</dbReference>
<dbReference type="STRING" id="6573.A0A210QCU6"/>
<dbReference type="GO" id="GO:0000981">
    <property type="term" value="F:DNA-binding transcription factor activity, RNA polymerase II-specific"/>
    <property type="evidence" value="ECO:0007669"/>
    <property type="project" value="TreeGrafter"/>
</dbReference>
<evidence type="ECO:0000313" key="7">
    <source>
        <dbReference type="Proteomes" id="UP000242188"/>
    </source>
</evidence>